<evidence type="ECO:0000256" key="1">
    <source>
        <dbReference type="SAM" id="Phobius"/>
    </source>
</evidence>
<keyword evidence="1" id="KW-0812">Transmembrane</keyword>
<reference evidence="2 3" key="1">
    <citation type="submission" date="2021-01" db="EMBL/GenBank/DDBJ databases">
        <title>Genome Sequencing of Type Strains.</title>
        <authorList>
            <person name="Lemaire J.F."/>
            <person name="Inderbitzin P."/>
            <person name="Collins S.B."/>
            <person name="Wespe N."/>
            <person name="Knight-Connoni V."/>
        </authorList>
    </citation>
    <scope>NUCLEOTIDE SEQUENCE [LARGE SCALE GENOMIC DNA]</scope>
    <source>
        <strain evidence="2 3">DSM 14730</strain>
    </source>
</reference>
<protein>
    <submittedName>
        <fullName evidence="2">Uncharacterized protein</fullName>
    </submittedName>
</protein>
<evidence type="ECO:0000313" key="2">
    <source>
        <dbReference type="EMBL" id="MBN3545512.1"/>
    </source>
</evidence>
<evidence type="ECO:0000313" key="3">
    <source>
        <dbReference type="Proteomes" id="UP001319060"/>
    </source>
</evidence>
<dbReference type="RefSeq" id="WP_188402390.1">
    <property type="nucleotide sequence ID" value="NZ_BMCE01000002.1"/>
</dbReference>
<keyword evidence="1" id="KW-0472">Membrane</keyword>
<name>A0ABS2ZBF0_9BACL</name>
<proteinExistence type="predicted"/>
<sequence length="75" mass="8185">MAVVGILIISAVIIAIDVPPLVRKKRKKELAIFSSLLLFGTALSIALARGVQIPNPLDFITWIFKPFSELIVKIG</sequence>
<comment type="caution">
    <text evidence="2">The sequence shown here is derived from an EMBL/GenBank/DDBJ whole genome shotgun (WGS) entry which is preliminary data.</text>
</comment>
<keyword evidence="1" id="KW-1133">Transmembrane helix</keyword>
<feature type="transmembrane region" description="Helical" evidence="1">
    <location>
        <begin position="30"/>
        <end position="48"/>
    </location>
</feature>
<organism evidence="2 3">
    <name type="scientific">Fictibacillus barbaricus</name>
    <dbReference type="NCBI Taxonomy" id="182136"/>
    <lineage>
        <taxon>Bacteria</taxon>
        <taxon>Bacillati</taxon>
        <taxon>Bacillota</taxon>
        <taxon>Bacilli</taxon>
        <taxon>Bacillales</taxon>
        <taxon>Fictibacillaceae</taxon>
        <taxon>Fictibacillus</taxon>
    </lineage>
</organism>
<keyword evidence="3" id="KW-1185">Reference proteome</keyword>
<accession>A0ABS2ZBF0</accession>
<gene>
    <name evidence="2" type="ORF">JYA64_09415</name>
</gene>
<feature type="transmembrane region" description="Helical" evidence="1">
    <location>
        <begin position="6"/>
        <end position="23"/>
    </location>
</feature>
<dbReference type="EMBL" id="JAFHKS010000043">
    <property type="protein sequence ID" value="MBN3545512.1"/>
    <property type="molecule type" value="Genomic_DNA"/>
</dbReference>
<dbReference type="Proteomes" id="UP001319060">
    <property type="component" value="Unassembled WGS sequence"/>
</dbReference>